<feature type="compositionally biased region" description="Basic and acidic residues" evidence="1">
    <location>
        <begin position="83"/>
        <end position="93"/>
    </location>
</feature>
<dbReference type="Proteomes" id="UP000245956">
    <property type="component" value="Unassembled WGS sequence"/>
</dbReference>
<reference evidence="2 3" key="1">
    <citation type="journal article" date="2016" name="Front. Microbiol.">
        <title>Genome and transcriptome sequences reveal the specific parasitism of the nematophagous Purpureocillium lilacinum 36-1.</title>
        <authorList>
            <person name="Xie J."/>
            <person name="Li S."/>
            <person name="Mo C."/>
            <person name="Xiao X."/>
            <person name="Peng D."/>
            <person name="Wang G."/>
            <person name="Xiao Y."/>
        </authorList>
    </citation>
    <scope>NUCLEOTIDE SEQUENCE [LARGE SCALE GENOMIC DNA]</scope>
    <source>
        <strain evidence="2 3">36-1</strain>
    </source>
</reference>
<accession>A0A2U3DS47</accession>
<evidence type="ECO:0000313" key="3">
    <source>
        <dbReference type="Proteomes" id="UP000245956"/>
    </source>
</evidence>
<dbReference type="AlphaFoldDB" id="A0A2U3DS47"/>
<sequence>MPAFAVDMAAPPQQLVLIMFPAEEQPEMNPDTVFGLEMKARGPGPVVPYAGPVNIDGKVSPCACPQDHSVVGPCPTAGTMQRRQAEEQKRLSP</sequence>
<name>A0A2U3DS47_PURLI</name>
<evidence type="ECO:0000256" key="1">
    <source>
        <dbReference type="SAM" id="MobiDB-lite"/>
    </source>
</evidence>
<proteinExistence type="predicted"/>
<gene>
    <name evidence="2" type="ORF">PCL_07481</name>
</gene>
<protein>
    <submittedName>
        <fullName evidence="2">Uncharacterized protein</fullName>
    </submittedName>
</protein>
<dbReference type="EMBL" id="LCWV01000039">
    <property type="protein sequence ID" value="PWI65069.1"/>
    <property type="molecule type" value="Genomic_DNA"/>
</dbReference>
<comment type="caution">
    <text evidence="2">The sequence shown here is derived from an EMBL/GenBank/DDBJ whole genome shotgun (WGS) entry which is preliminary data.</text>
</comment>
<organism evidence="2 3">
    <name type="scientific">Purpureocillium lilacinum</name>
    <name type="common">Paecilomyces lilacinus</name>
    <dbReference type="NCBI Taxonomy" id="33203"/>
    <lineage>
        <taxon>Eukaryota</taxon>
        <taxon>Fungi</taxon>
        <taxon>Dikarya</taxon>
        <taxon>Ascomycota</taxon>
        <taxon>Pezizomycotina</taxon>
        <taxon>Sordariomycetes</taxon>
        <taxon>Hypocreomycetidae</taxon>
        <taxon>Hypocreales</taxon>
        <taxon>Ophiocordycipitaceae</taxon>
        <taxon>Purpureocillium</taxon>
    </lineage>
</organism>
<feature type="region of interest" description="Disordered" evidence="1">
    <location>
        <begin position="72"/>
        <end position="93"/>
    </location>
</feature>
<evidence type="ECO:0000313" key="2">
    <source>
        <dbReference type="EMBL" id="PWI65069.1"/>
    </source>
</evidence>